<dbReference type="EMBL" id="LBQB01000001">
    <property type="protein sequence ID" value="KKP70225.1"/>
    <property type="molecule type" value="Genomic_DNA"/>
</dbReference>
<sequence>MKKIVITGGTFAGKTTLIEAFAREGYQTIPEAAMQIINETTEKMGMKAMKKWRRGYIGEFQSLIANRVLKLESEIQNGKDNLIFCDRGLHDSLGYLKLVNAEVPEVIKPLFSRHKYDLVFLCDVIKNFDIRSNTGRMENYKSSYRVGELIGESYKKYGHKVIRVKEMTVASRIKFIKKYLDLLK</sequence>
<dbReference type="Proteomes" id="UP000034581">
    <property type="component" value="Unassembled WGS sequence"/>
</dbReference>
<comment type="caution">
    <text evidence="2">The sequence shown here is derived from an EMBL/GenBank/DDBJ whole genome shotgun (WGS) entry which is preliminary data.</text>
</comment>
<reference evidence="2 3" key="1">
    <citation type="journal article" date="2015" name="Nature">
        <title>rRNA introns, odd ribosomes, and small enigmatic genomes across a large radiation of phyla.</title>
        <authorList>
            <person name="Brown C.T."/>
            <person name="Hug L.A."/>
            <person name="Thomas B.C."/>
            <person name="Sharon I."/>
            <person name="Castelle C.J."/>
            <person name="Singh A."/>
            <person name="Wilkins M.J."/>
            <person name="Williams K.H."/>
            <person name="Banfield J.F."/>
        </authorList>
    </citation>
    <scope>NUCLEOTIDE SEQUENCE [LARGE SCALE GENOMIC DNA]</scope>
</reference>
<dbReference type="InterPro" id="IPR038727">
    <property type="entry name" value="NadR/Ttd14_AAA_dom"/>
</dbReference>
<feature type="domain" description="NadR/Ttd14 AAA" evidence="1">
    <location>
        <begin position="3"/>
        <end position="172"/>
    </location>
</feature>
<evidence type="ECO:0000313" key="2">
    <source>
        <dbReference type="EMBL" id="KKP70225.1"/>
    </source>
</evidence>
<dbReference type="Pfam" id="PF13521">
    <property type="entry name" value="AAA_28"/>
    <property type="match status" value="1"/>
</dbReference>
<organism evidence="2 3">
    <name type="scientific">candidate division CPR3 bacterium GW2011_GWF2_35_18</name>
    <dbReference type="NCBI Taxonomy" id="1618350"/>
    <lineage>
        <taxon>Bacteria</taxon>
        <taxon>Bacteria division CPR3</taxon>
    </lineage>
</organism>
<gene>
    <name evidence="2" type="ORF">UR67_C0001G0134</name>
</gene>
<evidence type="ECO:0000259" key="1">
    <source>
        <dbReference type="Pfam" id="PF13521"/>
    </source>
</evidence>
<dbReference type="STRING" id="1618350.UR67_C0001G0134"/>
<accession>A0A0G0E4H4</accession>
<evidence type="ECO:0000313" key="3">
    <source>
        <dbReference type="Proteomes" id="UP000034581"/>
    </source>
</evidence>
<dbReference type="SUPFAM" id="SSF52540">
    <property type="entry name" value="P-loop containing nucleoside triphosphate hydrolases"/>
    <property type="match status" value="1"/>
</dbReference>
<dbReference type="AlphaFoldDB" id="A0A0G0E4H4"/>
<proteinExistence type="predicted"/>
<name>A0A0G0E4H4_UNCC3</name>
<protein>
    <recommendedName>
        <fullName evidence="1">NadR/Ttd14 AAA domain-containing protein</fullName>
    </recommendedName>
</protein>
<dbReference type="Gene3D" id="3.40.50.300">
    <property type="entry name" value="P-loop containing nucleotide triphosphate hydrolases"/>
    <property type="match status" value="1"/>
</dbReference>
<dbReference type="InterPro" id="IPR027417">
    <property type="entry name" value="P-loop_NTPase"/>
</dbReference>